<reference evidence="3" key="1">
    <citation type="journal article" date="2022" name="Plant J.">
        <title>Strategies of tolerance reflected in two North American maple genomes.</title>
        <authorList>
            <person name="McEvoy S.L."/>
            <person name="Sezen U.U."/>
            <person name="Trouern-Trend A."/>
            <person name="McMahon S.M."/>
            <person name="Schaberg P.G."/>
            <person name="Yang J."/>
            <person name="Wegrzyn J.L."/>
            <person name="Swenson N.G."/>
        </authorList>
    </citation>
    <scope>NUCLEOTIDE SEQUENCE</scope>
    <source>
        <strain evidence="3">NS2018</strain>
    </source>
</reference>
<dbReference type="SUPFAM" id="SSF50978">
    <property type="entry name" value="WD40 repeat-like"/>
    <property type="match status" value="1"/>
</dbReference>
<dbReference type="InterPro" id="IPR002156">
    <property type="entry name" value="RNaseH_domain"/>
</dbReference>
<comment type="caution">
    <text evidence="3">The sequence shown here is derived from an EMBL/GenBank/DDBJ whole genome shotgun (WGS) entry which is preliminary data.</text>
</comment>
<evidence type="ECO:0000256" key="1">
    <source>
        <dbReference type="PROSITE-ProRule" id="PRU00221"/>
    </source>
</evidence>
<evidence type="ECO:0000259" key="2">
    <source>
        <dbReference type="Pfam" id="PF13456"/>
    </source>
</evidence>
<dbReference type="InterPro" id="IPR036397">
    <property type="entry name" value="RNaseH_sf"/>
</dbReference>
<dbReference type="GO" id="GO:0004523">
    <property type="term" value="F:RNA-DNA hybrid ribonuclease activity"/>
    <property type="evidence" value="ECO:0007669"/>
    <property type="project" value="InterPro"/>
</dbReference>
<dbReference type="Proteomes" id="UP001168877">
    <property type="component" value="Unassembled WGS sequence"/>
</dbReference>
<dbReference type="GO" id="GO:0003676">
    <property type="term" value="F:nucleic acid binding"/>
    <property type="evidence" value="ECO:0007669"/>
    <property type="project" value="InterPro"/>
</dbReference>
<accession>A0AA39S499</accession>
<dbReference type="InterPro" id="IPR036322">
    <property type="entry name" value="WD40_repeat_dom_sf"/>
</dbReference>
<dbReference type="EMBL" id="JAUESC010000383">
    <property type="protein sequence ID" value="KAK0584781.1"/>
    <property type="molecule type" value="Genomic_DNA"/>
</dbReference>
<dbReference type="Gene3D" id="3.30.420.10">
    <property type="entry name" value="Ribonuclease H-like superfamily/Ribonuclease H"/>
    <property type="match status" value="1"/>
</dbReference>
<dbReference type="InterPro" id="IPR052929">
    <property type="entry name" value="RNase_H-like_EbsB-rel"/>
</dbReference>
<dbReference type="InterPro" id="IPR001680">
    <property type="entry name" value="WD40_rpt"/>
</dbReference>
<name>A0AA39S499_ACESA</name>
<organism evidence="3 4">
    <name type="scientific">Acer saccharum</name>
    <name type="common">Sugar maple</name>
    <dbReference type="NCBI Taxonomy" id="4024"/>
    <lineage>
        <taxon>Eukaryota</taxon>
        <taxon>Viridiplantae</taxon>
        <taxon>Streptophyta</taxon>
        <taxon>Embryophyta</taxon>
        <taxon>Tracheophyta</taxon>
        <taxon>Spermatophyta</taxon>
        <taxon>Magnoliopsida</taxon>
        <taxon>eudicotyledons</taxon>
        <taxon>Gunneridae</taxon>
        <taxon>Pentapetalae</taxon>
        <taxon>rosids</taxon>
        <taxon>malvids</taxon>
        <taxon>Sapindales</taxon>
        <taxon>Sapindaceae</taxon>
        <taxon>Hippocastanoideae</taxon>
        <taxon>Acereae</taxon>
        <taxon>Acer</taxon>
    </lineage>
</organism>
<proteinExistence type="predicted"/>
<keyword evidence="1" id="KW-0853">WD repeat</keyword>
<dbReference type="AlphaFoldDB" id="A0AA39S499"/>
<dbReference type="PANTHER" id="PTHR47074:SF61">
    <property type="entry name" value="RNASE H TYPE-1 DOMAIN-CONTAINING PROTEIN"/>
    <property type="match status" value="1"/>
</dbReference>
<dbReference type="Pfam" id="PF13456">
    <property type="entry name" value="RVT_3"/>
    <property type="match status" value="1"/>
</dbReference>
<gene>
    <name evidence="3" type="ORF">LWI29_018533</name>
</gene>
<sequence length="362" mass="41189">MDFDYTDYMLTDERKGTENPDELCSPWRVAYHLEMALKKLVTVDDEDGPVTGVSLAPNGRHIVVGLNNSHVQIWDSTAIQKLSFTSWDRANELISKFIVSMKVDCVAKDVSNSVKYWSPPLSNCFKLNVDVAFDSNKGVKTDGKCAICKSANETTMNVLWMCNKLKNTRKEWLSENQGLRTDRRNFFDCVYDYFRKVSGKEKELFCILLWRIWFCRNSAVHNTSLADFSEMIGWSKKFQDDYYLNNGSNPPETSNHGGIVQRCLQFGLECGLNSTKIESDEATVIKWINHGLHRDTDYGMILSDIDVLKADIRGITFSHIPSSANKAVLSLAKIAMGIAEDRFWLEDFPDNIRSIIQAEKLG</sequence>
<reference evidence="3" key="2">
    <citation type="submission" date="2023-06" db="EMBL/GenBank/DDBJ databases">
        <authorList>
            <person name="Swenson N.G."/>
            <person name="Wegrzyn J.L."/>
            <person name="Mcevoy S.L."/>
        </authorList>
    </citation>
    <scope>NUCLEOTIDE SEQUENCE</scope>
    <source>
        <strain evidence="3">NS2018</strain>
        <tissue evidence="3">Leaf</tissue>
    </source>
</reference>
<keyword evidence="4" id="KW-1185">Reference proteome</keyword>
<protein>
    <recommendedName>
        <fullName evidence="2">RNase H type-1 domain-containing protein</fullName>
    </recommendedName>
</protein>
<evidence type="ECO:0000313" key="3">
    <source>
        <dbReference type="EMBL" id="KAK0584781.1"/>
    </source>
</evidence>
<evidence type="ECO:0000313" key="4">
    <source>
        <dbReference type="Proteomes" id="UP001168877"/>
    </source>
</evidence>
<dbReference type="PANTHER" id="PTHR47074">
    <property type="entry name" value="BNAC02G40300D PROTEIN"/>
    <property type="match status" value="1"/>
</dbReference>
<feature type="domain" description="RNase H type-1" evidence="2">
    <location>
        <begin position="262"/>
        <end position="334"/>
    </location>
</feature>
<dbReference type="PROSITE" id="PS50082">
    <property type="entry name" value="WD_REPEATS_2"/>
    <property type="match status" value="1"/>
</dbReference>
<feature type="repeat" description="WD" evidence="1">
    <location>
        <begin position="43"/>
        <end position="75"/>
    </location>
</feature>